<dbReference type="InterPro" id="IPR055130">
    <property type="entry name" value="PreP_C"/>
</dbReference>
<dbReference type="Proteomes" id="UP000182624">
    <property type="component" value="Unassembled WGS sequence"/>
</dbReference>
<dbReference type="InterPro" id="IPR013578">
    <property type="entry name" value="Peptidase_M16C_assoc"/>
</dbReference>
<keyword evidence="5" id="KW-1185">Reference proteome</keyword>
<gene>
    <name evidence="4" type="ORF">SAMN04487928_10234</name>
</gene>
<dbReference type="Pfam" id="PF00675">
    <property type="entry name" value="Peptidase_M16"/>
    <property type="match status" value="1"/>
</dbReference>
<dbReference type="InterPro" id="IPR007863">
    <property type="entry name" value="Peptidase_M16_C"/>
</dbReference>
<dbReference type="AlphaFoldDB" id="A0A1I5QBV7"/>
<dbReference type="RefSeq" id="WP_074883276.1">
    <property type="nucleotide sequence ID" value="NZ_FOXO01000002.1"/>
</dbReference>
<dbReference type="GO" id="GO:0004222">
    <property type="term" value="F:metalloendopeptidase activity"/>
    <property type="evidence" value="ECO:0007669"/>
    <property type="project" value="InterPro"/>
</dbReference>
<dbReference type="PROSITE" id="PS00143">
    <property type="entry name" value="INSULINASE"/>
    <property type="match status" value="1"/>
</dbReference>
<dbReference type="GO" id="GO:0016485">
    <property type="term" value="P:protein processing"/>
    <property type="evidence" value="ECO:0007669"/>
    <property type="project" value="TreeGrafter"/>
</dbReference>
<comment type="similarity">
    <text evidence="1 2">Belongs to the peptidase M16 family.</text>
</comment>
<protein>
    <recommendedName>
        <fullName evidence="3">Peptidase M16C associated domain-containing protein</fullName>
    </recommendedName>
</protein>
<dbReference type="FunFam" id="3.30.830.10:FF:000034">
    <property type="entry name" value="presequence protease 1, chloroplastic/mitochondrial"/>
    <property type="match status" value="1"/>
</dbReference>
<dbReference type="InterPro" id="IPR011765">
    <property type="entry name" value="Pept_M16_N"/>
</dbReference>
<dbReference type="OrthoDB" id="9762027at2"/>
<sequence>MRIEDLDAYEIVEKRRIEDLNSESYLLSHKKTKARIALLSNDEENKVFSIGFRTPPKDSTGVAHIIEHTVLCGSREFPIKDPFVELVKGSLNTFLNAMTYPDKTVYPIASCNDADFQNLMHVYLDAVFYPNIYKTDKIFKQEGWHYEMEDESSDLTINGVVYNEMKGAFSSADDVLSREIQNSLYPDTTYGFESGGDPDHIYELTYEDYLDFHRKYYHPSNSYIYLYGNMDMAEKLDYIDKNYLSKFDYLEVDSEIATQEGFTSPKEVRKPYSILESDSELKNTYLSYNCSIGSTLDRKTYIAFDILDYALCSAPGAPIKKALIDKGIGQDVYSEYDNGIKQPVFSIIAKNADSFQKDEFVKTIVEVLEKQVKEGIDKKALMAGLSYDEFKYREADFGRFPKGLLYGLQIYDSWLYDDKLPWIHVEANNTFAELKKEVDGDYFEKLIVKYLLDNTHKTVLLLEPEKGLTEKKDAELADKLAVYKASLSKDEIKKIVRETKELKEYQETPDDPEDLKKIPLLKLSDLKKEAEQFKFEEREMDGVKILFHDIFTNGIDYLTFVFDLKNIDAEDLPYAAVLKKVLGMMDTKHYTYGDLYNEINIRTGGISGSISTYTDSSDVKKFETAFEISVKVLHDNLLYAFELVKEILTCTKFDDTKRLKEIFGEQYARLSSDLSSAGHQTAALRAMSYVSPAAFVSDQVSGIGYFRTLEELSKKVETDEGAKEISEHLYRLCRLIFRPENLLVDITGTEKEYENVPNESVKFAKALFTDECQKGNLEITTTKKNEAFVTAGQVQYVCRAGNYADKGLKYNGALRVLKVMMGYDYLWRNIRVLGGAYGCMSSYAKNGDSAFVTYRDPNLQNSIDVFEKASDYLRNFEADDRVILQYIIGAISDLDTPKTPSGKGTYGLTAYMCHAKMENIQKNREELLGTTKETIRSLAAYVDAFMEDNCVCVIGTADKIEESRSLFNVVEQLVKA</sequence>
<evidence type="ECO:0000256" key="2">
    <source>
        <dbReference type="RuleBase" id="RU004447"/>
    </source>
</evidence>
<dbReference type="EMBL" id="FOXO01000002">
    <property type="protein sequence ID" value="SFP43460.1"/>
    <property type="molecule type" value="Genomic_DNA"/>
</dbReference>
<dbReference type="Gene3D" id="3.30.830.10">
    <property type="entry name" value="Metalloenzyme, LuxS/M16 peptidase-like"/>
    <property type="match status" value="4"/>
</dbReference>
<feature type="domain" description="Peptidase M16C associated" evidence="3">
    <location>
        <begin position="462"/>
        <end position="712"/>
    </location>
</feature>
<reference evidence="5" key="1">
    <citation type="submission" date="2016-10" db="EMBL/GenBank/DDBJ databases">
        <authorList>
            <person name="Varghese N."/>
            <person name="Submissions S."/>
        </authorList>
    </citation>
    <scope>NUCLEOTIDE SEQUENCE [LARGE SCALE GENOMIC DNA]</scope>
    <source>
        <strain evidence="5">P18</strain>
    </source>
</reference>
<dbReference type="GO" id="GO:0046872">
    <property type="term" value="F:metal ion binding"/>
    <property type="evidence" value="ECO:0007669"/>
    <property type="project" value="InterPro"/>
</dbReference>
<evidence type="ECO:0000259" key="3">
    <source>
        <dbReference type="SMART" id="SM01264"/>
    </source>
</evidence>
<dbReference type="InterPro" id="IPR001431">
    <property type="entry name" value="Pept_M16_Zn_BS"/>
</dbReference>
<evidence type="ECO:0000313" key="5">
    <source>
        <dbReference type="Proteomes" id="UP000182624"/>
    </source>
</evidence>
<dbReference type="Pfam" id="PF08367">
    <property type="entry name" value="M16C_assoc"/>
    <property type="match status" value="1"/>
</dbReference>
<organism evidence="4 5">
    <name type="scientific">Butyrivibrio proteoclasticus</name>
    <dbReference type="NCBI Taxonomy" id="43305"/>
    <lineage>
        <taxon>Bacteria</taxon>
        <taxon>Bacillati</taxon>
        <taxon>Bacillota</taxon>
        <taxon>Clostridia</taxon>
        <taxon>Lachnospirales</taxon>
        <taxon>Lachnospiraceae</taxon>
        <taxon>Butyrivibrio</taxon>
    </lineage>
</organism>
<dbReference type="InterPro" id="IPR011249">
    <property type="entry name" value="Metalloenz_LuxS/M16"/>
</dbReference>
<name>A0A1I5QBV7_9FIRM</name>
<accession>A0A1I5QBV7</accession>
<dbReference type="SMART" id="SM01264">
    <property type="entry name" value="M16C_associated"/>
    <property type="match status" value="1"/>
</dbReference>
<dbReference type="Pfam" id="PF05193">
    <property type="entry name" value="Peptidase_M16_C"/>
    <property type="match status" value="1"/>
</dbReference>
<dbReference type="SUPFAM" id="SSF63411">
    <property type="entry name" value="LuxS/MPP-like metallohydrolase"/>
    <property type="match status" value="4"/>
</dbReference>
<dbReference type="PANTHER" id="PTHR43016:SF13">
    <property type="entry name" value="PRESEQUENCE PROTEASE, MITOCHONDRIAL"/>
    <property type="match status" value="1"/>
</dbReference>
<evidence type="ECO:0000313" key="4">
    <source>
        <dbReference type="EMBL" id="SFP43460.1"/>
    </source>
</evidence>
<dbReference type="Pfam" id="PF22516">
    <property type="entry name" value="PreP_C"/>
    <property type="match status" value="1"/>
</dbReference>
<proteinExistence type="inferred from homology"/>
<evidence type="ECO:0000256" key="1">
    <source>
        <dbReference type="ARBA" id="ARBA00007261"/>
    </source>
</evidence>
<dbReference type="PANTHER" id="PTHR43016">
    <property type="entry name" value="PRESEQUENCE PROTEASE"/>
    <property type="match status" value="1"/>
</dbReference>